<evidence type="ECO:0000313" key="3">
    <source>
        <dbReference type="Proteomes" id="UP001417504"/>
    </source>
</evidence>
<organism evidence="2 3">
    <name type="scientific">Stephania japonica</name>
    <dbReference type="NCBI Taxonomy" id="461633"/>
    <lineage>
        <taxon>Eukaryota</taxon>
        <taxon>Viridiplantae</taxon>
        <taxon>Streptophyta</taxon>
        <taxon>Embryophyta</taxon>
        <taxon>Tracheophyta</taxon>
        <taxon>Spermatophyta</taxon>
        <taxon>Magnoliopsida</taxon>
        <taxon>Ranunculales</taxon>
        <taxon>Menispermaceae</taxon>
        <taxon>Menispermoideae</taxon>
        <taxon>Cissampelideae</taxon>
        <taxon>Stephania</taxon>
    </lineage>
</organism>
<dbReference type="Gene3D" id="3.40.50.300">
    <property type="entry name" value="P-loop containing nucleotide triphosphate hydrolases"/>
    <property type="match status" value="1"/>
</dbReference>
<evidence type="ECO:0000259" key="1">
    <source>
        <dbReference type="Pfam" id="PF00931"/>
    </source>
</evidence>
<dbReference type="PANTHER" id="PTHR33463:SF204">
    <property type="entry name" value="NB-ARC DOMAIN-CONTAINING PROTEIN"/>
    <property type="match status" value="1"/>
</dbReference>
<feature type="domain" description="NB-ARC" evidence="1">
    <location>
        <begin position="72"/>
        <end position="173"/>
    </location>
</feature>
<reference evidence="2 3" key="1">
    <citation type="submission" date="2024-01" db="EMBL/GenBank/DDBJ databases">
        <title>Genome assemblies of Stephania.</title>
        <authorList>
            <person name="Yang L."/>
        </authorList>
    </citation>
    <scope>NUCLEOTIDE SEQUENCE [LARGE SCALE GENOMIC DNA]</scope>
    <source>
        <strain evidence="2">QJT</strain>
        <tissue evidence="2">Leaf</tissue>
    </source>
</reference>
<proteinExistence type="predicted"/>
<dbReference type="Proteomes" id="UP001417504">
    <property type="component" value="Unassembled WGS sequence"/>
</dbReference>
<evidence type="ECO:0000313" key="2">
    <source>
        <dbReference type="EMBL" id="KAK9155823.1"/>
    </source>
</evidence>
<protein>
    <recommendedName>
        <fullName evidence="1">NB-ARC domain-containing protein</fullName>
    </recommendedName>
</protein>
<dbReference type="PANTHER" id="PTHR33463">
    <property type="entry name" value="NB-ARC DOMAIN-CONTAINING PROTEIN-RELATED"/>
    <property type="match status" value="1"/>
</dbReference>
<dbReference type="Pfam" id="PF00931">
    <property type="entry name" value="NB-ARC"/>
    <property type="match status" value="1"/>
</dbReference>
<gene>
    <name evidence="2" type="ORF">Sjap_003303</name>
</gene>
<accession>A0AAP0KQ32</accession>
<dbReference type="SUPFAM" id="SSF52540">
    <property type="entry name" value="P-loop containing nucleoside triphosphate hydrolases"/>
    <property type="match status" value="1"/>
</dbReference>
<dbReference type="InterPro" id="IPR027417">
    <property type="entry name" value="P-loop_NTPase"/>
</dbReference>
<dbReference type="EMBL" id="JBBNAE010000001">
    <property type="protein sequence ID" value="KAK9155823.1"/>
    <property type="molecule type" value="Genomic_DNA"/>
</dbReference>
<keyword evidence="3" id="KW-1185">Reference proteome</keyword>
<dbReference type="AlphaFoldDB" id="A0AAP0KQ32"/>
<dbReference type="InterPro" id="IPR050905">
    <property type="entry name" value="Plant_NBS-LRR"/>
</dbReference>
<comment type="caution">
    <text evidence="2">The sequence shown here is derived from an EMBL/GenBank/DDBJ whole genome shotgun (WGS) entry which is preliminary data.</text>
</comment>
<name>A0AAP0KQ32_9MAGN</name>
<dbReference type="GO" id="GO:0043531">
    <property type="term" value="F:ADP binding"/>
    <property type="evidence" value="ECO:0007669"/>
    <property type="project" value="InterPro"/>
</dbReference>
<dbReference type="PRINTS" id="PR00364">
    <property type="entry name" value="DISEASERSIST"/>
</dbReference>
<sequence length="206" mass="24194">MDNKWHKWFHRKYWSTRYKKSKKAVKYVLIMKELLEKGKHFSRVSHPQPPPDFIPFPSEDYVTGFGSMDVVLDQVMQALNGQDTRTIGVYGIGGVGKTTLLKRLNNEISRNNIFEKIIMVTISRTFDLRRIQSEIAQRIRLKLDSESSTQERADMLSRRLKTEKRVFLMLDNTLYVDNLVDLTRSPYTRCYQFNQEFGTVGPYKGE</sequence>
<dbReference type="InterPro" id="IPR002182">
    <property type="entry name" value="NB-ARC"/>
</dbReference>